<protein>
    <recommendedName>
        <fullName evidence="12">Major facilitator superfamily (MFS) profile domain-containing protein</fullName>
    </recommendedName>
</protein>
<feature type="transmembrane region" description="Helical" evidence="11">
    <location>
        <begin position="605"/>
        <end position="627"/>
    </location>
</feature>
<evidence type="ECO:0000256" key="9">
    <source>
        <dbReference type="ARBA" id="ARBA00023136"/>
    </source>
</evidence>
<dbReference type="Pfam" id="PF08240">
    <property type="entry name" value="ADH_N"/>
    <property type="match status" value="1"/>
</dbReference>
<dbReference type="PROSITE" id="PS00216">
    <property type="entry name" value="SUGAR_TRANSPORT_1"/>
    <property type="match status" value="1"/>
</dbReference>
<organism evidence="13 14">
    <name type="scientific">Pseudocercospora eumusae</name>
    <dbReference type="NCBI Taxonomy" id="321146"/>
    <lineage>
        <taxon>Eukaryota</taxon>
        <taxon>Fungi</taxon>
        <taxon>Dikarya</taxon>
        <taxon>Ascomycota</taxon>
        <taxon>Pezizomycotina</taxon>
        <taxon>Dothideomycetes</taxon>
        <taxon>Dothideomycetidae</taxon>
        <taxon>Mycosphaerellales</taxon>
        <taxon>Mycosphaerellaceae</taxon>
        <taxon>Pseudocercospora</taxon>
    </lineage>
</organism>
<dbReference type="InterPro" id="IPR020846">
    <property type="entry name" value="MFS_dom"/>
</dbReference>
<dbReference type="InterPro" id="IPR003663">
    <property type="entry name" value="Sugar/inositol_transpt"/>
</dbReference>
<dbReference type="PANTHER" id="PTHR48020">
    <property type="entry name" value="PROTON MYO-INOSITOL COTRANSPORTER"/>
    <property type="match status" value="1"/>
</dbReference>
<accession>A0A139HDZ0</accession>
<dbReference type="InterPro" id="IPR011032">
    <property type="entry name" value="GroES-like_sf"/>
</dbReference>
<gene>
    <name evidence="13" type="ORF">AC578_3160</name>
</gene>
<feature type="transmembrane region" description="Helical" evidence="11">
    <location>
        <begin position="663"/>
        <end position="684"/>
    </location>
</feature>
<dbReference type="InterPro" id="IPR005828">
    <property type="entry name" value="MFS_sugar_transport-like"/>
</dbReference>
<dbReference type="Gene3D" id="3.40.50.720">
    <property type="entry name" value="NAD(P)-binding Rossmann-like Domain"/>
    <property type="match status" value="1"/>
</dbReference>
<dbReference type="EMBL" id="LFZN01000070">
    <property type="protein sequence ID" value="KXT00633.1"/>
    <property type="molecule type" value="Genomic_DNA"/>
</dbReference>
<evidence type="ECO:0000256" key="5">
    <source>
        <dbReference type="ARBA" id="ARBA00022448"/>
    </source>
</evidence>
<dbReference type="PRINTS" id="PR00171">
    <property type="entry name" value="SUGRTRNSPORT"/>
</dbReference>
<evidence type="ECO:0000256" key="7">
    <source>
        <dbReference type="ARBA" id="ARBA00022989"/>
    </source>
</evidence>
<dbReference type="Pfam" id="PF00083">
    <property type="entry name" value="Sugar_tr"/>
    <property type="match status" value="1"/>
</dbReference>
<dbReference type="SUPFAM" id="SSF51735">
    <property type="entry name" value="NAD(P)-binding Rossmann-fold domains"/>
    <property type="match status" value="1"/>
</dbReference>
<evidence type="ECO:0000256" key="1">
    <source>
        <dbReference type="ARBA" id="ARBA00004141"/>
    </source>
</evidence>
<dbReference type="PANTHER" id="PTHR48020:SF40">
    <property type="entry name" value="MAJOR FACILITATOR SUPERFAMILY (MFS) PROFILE DOMAIN-CONTAINING PROTEIN"/>
    <property type="match status" value="1"/>
</dbReference>
<name>A0A139HDZ0_9PEZI</name>
<dbReference type="Gene3D" id="3.90.180.10">
    <property type="entry name" value="Medium-chain alcohol dehydrogenases, catalytic domain"/>
    <property type="match status" value="1"/>
</dbReference>
<evidence type="ECO:0000256" key="10">
    <source>
        <dbReference type="SAM" id="MobiDB-lite"/>
    </source>
</evidence>
<dbReference type="GO" id="GO:0015798">
    <property type="term" value="P:myo-inositol transport"/>
    <property type="evidence" value="ECO:0007669"/>
    <property type="project" value="UniProtKB-ARBA"/>
</dbReference>
<keyword evidence="14" id="KW-1185">Reference proteome</keyword>
<dbReference type="GO" id="GO:0015791">
    <property type="term" value="P:polyol transmembrane transport"/>
    <property type="evidence" value="ECO:0007669"/>
    <property type="project" value="UniProtKB-ARBA"/>
</dbReference>
<feature type="transmembrane region" description="Helical" evidence="11">
    <location>
        <begin position="571"/>
        <end position="593"/>
    </location>
</feature>
<dbReference type="InterPro" id="IPR047122">
    <property type="entry name" value="Trans-enoyl_RdTase-like"/>
</dbReference>
<sequence length="1037" mass="112916">MPCSFVLFQNGAGANALRQRFGTTSCLKVRASSKRAVLVQQRSSASFALDMPSIQDLLGAPDGSPKHKSSTDDKSMAKLSPQATSQLLSRSEDLMQKPEHKMKEAVIHAGPKVEIRDVDIPKPGPHQIVTKIVYSGSNPKDWKVADWVPNLPPLNQGDDLAGFVHEVGEGVVEFKKGDRVAAFHEMLKPGGSYAEYGLSWDHTTFHLPEKTSFQEGAAIPLAALTAAIGLFANNRLSLPQPTAPAKEPIPLVVYGASSAVGSYVLHFANRANIHPLICVSGRAQEHVEKLIDRSKGDTIVDYRKGNEAVVKGIKDALKGAKLFHAYDAVSEHNSYQNICEVLEPNGTITLVLPGKEYPEIPSTVNQTITQVGDVHGSHKDLGFVYSRLITRGLDEGWFKAQPQEVVPGGLGGVQKGLENLKNGNASAVKYVFKIADTEGAEKASNMKTSPDDNQELGALPNDTAHNENINMEEDALLGSAETTLEDVRHFAEQHDLGDKLKVLQEAAVLLRDGDTTVVPLEGKKRSKWSQPLQLYLCILATAFGAMGQGWAQTGINGANLYFPKLFDIGPLIVGFVNAGIYFSTGVLGSWLVAPMNNYFGRRATVFVGALFSLVFNLGGSAAGSWQSLLVCRLALGIGLGLTNSTLNIFAAESAPAAIRGGLGVAWQMYTAFGVFVGFLTNMLVDSNPEAYGPLRWRIMLMAPTLPNVPLLFLIFVCPESPAWLIKQTGDYGRAFQSLARLRNTELEAAQEILSIHAQRKRVAKIAEQRSFGRTLVELFTVPRVRRATLAAYSAQICQQLCGINIVAFYSSTIFVQAHFTTYAAEMASTIFGLVNFIGAFPAIWTMDSLGRRSLLLLTLPAMAVSMAVAGFSFSISDDSATLRFGLTTSMIYLFCLLYSPGMGPVPATYSAEVFPLSHRELGTSSAIAVTSLFATVLSLSFPWLLSVLGTQGSFLLYAVLNVVAWVLVFLFVPETKRRTLEELDETFSLPTGDFVRYQVQEVAPWWIKSYLLRQKHVKLAAHPGKGHEYRPVEQDRD</sequence>
<feature type="transmembrane region" description="Helical" evidence="11">
    <location>
        <begin position="954"/>
        <end position="972"/>
    </location>
</feature>
<comment type="caution">
    <text evidence="13">The sequence shown here is derived from an EMBL/GenBank/DDBJ whole genome shotgun (WGS) entry which is preliminary data.</text>
</comment>
<dbReference type="GO" id="GO:0016020">
    <property type="term" value="C:membrane"/>
    <property type="evidence" value="ECO:0007669"/>
    <property type="project" value="UniProtKB-SubCell"/>
</dbReference>
<dbReference type="InterPro" id="IPR036259">
    <property type="entry name" value="MFS_trans_sf"/>
</dbReference>
<dbReference type="CDD" id="cd08249">
    <property type="entry name" value="enoyl_reductase_like"/>
    <property type="match status" value="1"/>
</dbReference>
<dbReference type="Gene3D" id="1.20.1250.20">
    <property type="entry name" value="MFS general substrate transporter like domains"/>
    <property type="match status" value="1"/>
</dbReference>
<evidence type="ECO:0000256" key="8">
    <source>
        <dbReference type="ARBA" id="ARBA00023002"/>
    </source>
</evidence>
<feature type="transmembrane region" description="Helical" evidence="11">
    <location>
        <begin position="633"/>
        <end position="651"/>
    </location>
</feature>
<evidence type="ECO:0000256" key="4">
    <source>
        <dbReference type="ARBA" id="ARBA00011245"/>
    </source>
</evidence>
<evidence type="ECO:0000256" key="6">
    <source>
        <dbReference type="ARBA" id="ARBA00022692"/>
    </source>
</evidence>
<keyword evidence="8" id="KW-0560">Oxidoreductase</keyword>
<evidence type="ECO:0000256" key="2">
    <source>
        <dbReference type="ARBA" id="ARBA00008072"/>
    </source>
</evidence>
<feature type="transmembrane region" description="Helical" evidence="11">
    <location>
        <begin position="696"/>
        <end position="717"/>
    </location>
</feature>
<dbReference type="GO" id="GO:0022857">
    <property type="term" value="F:transmembrane transporter activity"/>
    <property type="evidence" value="ECO:0007669"/>
    <property type="project" value="InterPro"/>
</dbReference>
<evidence type="ECO:0000256" key="11">
    <source>
        <dbReference type="SAM" id="Phobius"/>
    </source>
</evidence>
<evidence type="ECO:0000313" key="13">
    <source>
        <dbReference type="EMBL" id="KXT00633.1"/>
    </source>
</evidence>
<dbReference type="SUPFAM" id="SSF50129">
    <property type="entry name" value="GroES-like"/>
    <property type="match status" value="1"/>
</dbReference>
<dbReference type="OrthoDB" id="5290825at2759"/>
<dbReference type="GO" id="GO:0016651">
    <property type="term" value="F:oxidoreductase activity, acting on NAD(P)H"/>
    <property type="evidence" value="ECO:0007669"/>
    <property type="project" value="InterPro"/>
</dbReference>
<evidence type="ECO:0000256" key="3">
    <source>
        <dbReference type="ARBA" id="ARBA00010992"/>
    </source>
</evidence>
<dbReference type="Proteomes" id="UP000070133">
    <property type="component" value="Unassembled WGS sequence"/>
</dbReference>
<feature type="transmembrane region" description="Helical" evidence="11">
    <location>
        <begin position="881"/>
        <end position="900"/>
    </location>
</feature>
<feature type="domain" description="Major facilitator superfamily (MFS) profile" evidence="12">
    <location>
        <begin position="537"/>
        <end position="976"/>
    </location>
</feature>
<feature type="transmembrane region" description="Helical" evidence="11">
    <location>
        <begin position="921"/>
        <end position="942"/>
    </location>
</feature>
<comment type="similarity">
    <text evidence="3">Belongs to the major facilitator superfamily. Sugar transporter (TC 2.A.1.1) family.</text>
</comment>
<proteinExistence type="inferred from homology"/>
<dbReference type="AlphaFoldDB" id="A0A139HDZ0"/>
<dbReference type="SUPFAM" id="SSF103473">
    <property type="entry name" value="MFS general substrate transporter"/>
    <property type="match status" value="1"/>
</dbReference>
<dbReference type="InterPro" id="IPR013154">
    <property type="entry name" value="ADH-like_N"/>
</dbReference>
<comment type="subunit">
    <text evidence="4">Monomer.</text>
</comment>
<comment type="similarity">
    <text evidence="2">Belongs to the zinc-containing alcohol dehydrogenase family.</text>
</comment>
<dbReference type="InterPro" id="IPR050814">
    <property type="entry name" value="Myo-inositol_Transporter"/>
</dbReference>
<feature type="transmembrane region" description="Helical" evidence="11">
    <location>
        <begin position="822"/>
        <end position="842"/>
    </location>
</feature>
<dbReference type="NCBIfam" id="TIGR00879">
    <property type="entry name" value="SP"/>
    <property type="match status" value="1"/>
</dbReference>
<dbReference type="InterPro" id="IPR005829">
    <property type="entry name" value="Sugar_transporter_CS"/>
</dbReference>
<evidence type="ECO:0000259" key="12">
    <source>
        <dbReference type="PROSITE" id="PS50850"/>
    </source>
</evidence>
<dbReference type="PROSITE" id="PS50850">
    <property type="entry name" value="MFS"/>
    <property type="match status" value="1"/>
</dbReference>
<keyword evidence="5" id="KW-0813">Transport</keyword>
<feature type="transmembrane region" description="Helical" evidence="11">
    <location>
        <begin position="854"/>
        <end position="875"/>
    </location>
</feature>
<keyword evidence="6 11" id="KW-0812">Transmembrane</keyword>
<keyword evidence="9 11" id="KW-0472">Membrane</keyword>
<evidence type="ECO:0000313" key="14">
    <source>
        <dbReference type="Proteomes" id="UP000070133"/>
    </source>
</evidence>
<feature type="region of interest" description="Disordered" evidence="10">
    <location>
        <begin position="58"/>
        <end position="86"/>
    </location>
</feature>
<reference evidence="13 14" key="1">
    <citation type="submission" date="2015-07" db="EMBL/GenBank/DDBJ databases">
        <title>Comparative genomics of the Sigatoka disease complex on banana suggests a link between parallel evolutionary changes in Pseudocercospora fijiensis and Pseudocercospora eumusae and increased virulence on the banana host.</title>
        <authorList>
            <person name="Chang T.-C."/>
            <person name="Salvucci A."/>
            <person name="Crous P.W."/>
            <person name="Stergiopoulos I."/>
        </authorList>
    </citation>
    <scope>NUCLEOTIDE SEQUENCE [LARGE SCALE GENOMIC DNA]</scope>
    <source>
        <strain evidence="13 14">CBS 114824</strain>
    </source>
</reference>
<dbReference type="InterPro" id="IPR036291">
    <property type="entry name" value="NAD(P)-bd_dom_sf"/>
</dbReference>
<comment type="subcellular location">
    <subcellularLocation>
        <location evidence="1">Membrane</location>
        <topology evidence="1">Multi-pass membrane protein</topology>
    </subcellularLocation>
</comment>
<keyword evidence="7 11" id="KW-1133">Transmembrane helix</keyword>